<reference evidence="9" key="2">
    <citation type="submission" date="2014-04" db="EMBL/GenBank/DDBJ databases">
        <authorList>
            <person name="Xu Y.W."/>
            <person name="Yang Q."/>
        </authorList>
    </citation>
    <scope>NUCLEOTIDE SEQUENCE</scope>
    <source>
        <strain evidence="9">DSM 44626</strain>
    </source>
</reference>
<keyword evidence="3" id="KW-0813">Transport</keyword>
<feature type="transmembrane region" description="Helical" evidence="8">
    <location>
        <begin position="277"/>
        <end position="293"/>
    </location>
</feature>
<feature type="transmembrane region" description="Helical" evidence="8">
    <location>
        <begin position="212"/>
        <end position="239"/>
    </location>
</feature>
<protein>
    <submittedName>
        <fullName evidence="9">Transmembrane protein</fullName>
    </submittedName>
</protein>
<keyword evidence="5 8" id="KW-0812">Transmembrane</keyword>
<comment type="similarity">
    <text evidence="2">Belongs to the autoinducer-2 exporter (AI-2E) (TC 2.A.86) family.</text>
</comment>
<keyword evidence="7 8" id="KW-0472">Membrane</keyword>
<dbReference type="Proteomes" id="UP000028880">
    <property type="component" value="Unassembled WGS sequence"/>
</dbReference>
<keyword evidence="6 8" id="KW-1133">Transmembrane helix</keyword>
<evidence type="ECO:0000256" key="1">
    <source>
        <dbReference type="ARBA" id="ARBA00004651"/>
    </source>
</evidence>
<evidence type="ECO:0000313" key="10">
    <source>
        <dbReference type="EMBL" id="ORX06445.1"/>
    </source>
</evidence>
<dbReference type="EMBL" id="LQPY01000011">
    <property type="protein sequence ID" value="ORX06445.1"/>
    <property type="molecule type" value="Genomic_DNA"/>
</dbReference>
<dbReference type="PANTHER" id="PTHR21716:SF53">
    <property type="entry name" value="PERMEASE PERM-RELATED"/>
    <property type="match status" value="1"/>
</dbReference>
<evidence type="ECO:0000313" key="11">
    <source>
        <dbReference type="Proteomes" id="UP000193710"/>
    </source>
</evidence>
<comment type="subcellular location">
    <subcellularLocation>
        <location evidence="1">Cell membrane</location>
        <topology evidence="1">Multi-pass membrane protein</topology>
    </subcellularLocation>
</comment>
<evidence type="ECO:0000256" key="7">
    <source>
        <dbReference type="ARBA" id="ARBA00023136"/>
    </source>
</evidence>
<feature type="transmembrane region" description="Helical" evidence="8">
    <location>
        <begin position="20"/>
        <end position="38"/>
    </location>
</feature>
<proteinExistence type="inferred from homology"/>
<dbReference type="PANTHER" id="PTHR21716">
    <property type="entry name" value="TRANSMEMBRANE PROTEIN"/>
    <property type="match status" value="1"/>
</dbReference>
<gene>
    <name evidence="10" type="ORF">AWC29_09420</name>
    <name evidence="9" type="ORF">BN973_00825</name>
</gene>
<evidence type="ECO:0000256" key="6">
    <source>
        <dbReference type="ARBA" id="ARBA00022989"/>
    </source>
</evidence>
<reference evidence="10 11" key="3">
    <citation type="submission" date="2016-01" db="EMBL/GenBank/DDBJ databases">
        <title>The new phylogeny of the genus Mycobacterium.</title>
        <authorList>
            <person name="Tarcisio F."/>
            <person name="Conor M."/>
            <person name="Antonella G."/>
            <person name="Elisabetta G."/>
            <person name="Giulia F.S."/>
            <person name="Sara T."/>
            <person name="Anna F."/>
            <person name="Clotilde B."/>
            <person name="Roberto B."/>
            <person name="Veronica D.S."/>
            <person name="Fabio R."/>
            <person name="Monica P."/>
            <person name="Olivier J."/>
            <person name="Enrico T."/>
            <person name="Nicola S."/>
        </authorList>
    </citation>
    <scope>NUCLEOTIDE SEQUENCE [LARGE SCALE GENOMIC DNA]</scope>
    <source>
        <strain evidence="10 11">DSM 44626</strain>
    </source>
</reference>
<accession>A0A024JSX1</accession>
<feature type="transmembrane region" description="Helical" evidence="8">
    <location>
        <begin position="44"/>
        <end position="65"/>
    </location>
</feature>
<sequence length="380" mass="39490">MPANPDDASVTPLVRHTAAWAWRLLVIFAAALACLWVVAKLEVIVVPVLLALMISALLVPVVDWLDGRGLPRGSAVALVLLGGFALLGGILTFVITQFIVGLPDLTEQVTRSIDSTRRWLIEGPAHLRSEQITNAGNAAIQALHNNQSKLTSGALSTAATLTELLTAAVLVLFTLIFFLYGGRNIFAYVAKIVPVGVRDRVMEAGRAGYGSLIAYVRATFLVAFTDAAGVGAGLAIMGVPLALPLASLVFLGAFIPLIGALISGLVAVVVALLTKGIVYALITLGLLVVINQIESHLLQPLVMGRAVSIHPLGVVLAISTGGVLAGIVGALLAVPTVAFLNNAIQVLLAPDPAAEAEQLDDADDPAVLHAKADHPEQVSD</sequence>
<feature type="transmembrane region" description="Helical" evidence="8">
    <location>
        <begin position="245"/>
        <end position="270"/>
    </location>
</feature>
<feature type="transmembrane region" description="Helical" evidence="8">
    <location>
        <begin position="313"/>
        <end position="340"/>
    </location>
</feature>
<evidence type="ECO:0000256" key="3">
    <source>
        <dbReference type="ARBA" id="ARBA00022448"/>
    </source>
</evidence>
<reference evidence="9" key="1">
    <citation type="journal article" date="2014" name="Genome Announc.">
        <title>Draft Genome Sequence of Mycobacterium triplex DSM 44626.</title>
        <authorList>
            <person name="Sassi M."/>
            <person name="Croce O."/>
            <person name="Robert C."/>
            <person name="Raoult D."/>
            <person name="Drancourt M."/>
        </authorList>
    </citation>
    <scope>NUCLEOTIDE SEQUENCE [LARGE SCALE GENOMIC DNA]</scope>
    <source>
        <strain evidence="9">DSM 44626</strain>
    </source>
</reference>
<dbReference type="Pfam" id="PF01594">
    <property type="entry name" value="AI-2E_transport"/>
    <property type="match status" value="1"/>
</dbReference>
<dbReference type="EMBL" id="HG964446">
    <property type="protein sequence ID" value="CDO86482.1"/>
    <property type="molecule type" value="Genomic_DNA"/>
</dbReference>
<dbReference type="GO" id="GO:0055085">
    <property type="term" value="P:transmembrane transport"/>
    <property type="evidence" value="ECO:0007669"/>
    <property type="project" value="TreeGrafter"/>
</dbReference>
<evidence type="ECO:0000256" key="5">
    <source>
        <dbReference type="ARBA" id="ARBA00022692"/>
    </source>
</evidence>
<keyword evidence="11" id="KW-1185">Reference proteome</keyword>
<dbReference type="InterPro" id="IPR002549">
    <property type="entry name" value="AI-2E-like"/>
</dbReference>
<dbReference type="eggNOG" id="COG0628">
    <property type="taxonomic scope" value="Bacteria"/>
</dbReference>
<evidence type="ECO:0000256" key="2">
    <source>
        <dbReference type="ARBA" id="ARBA00009773"/>
    </source>
</evidence>
<dbReference type="RefSeq" id="WP_036466087.1">
    <property type="nucleotide sequence ID" value="NZ_HG964446.1"/>
</dbReference>
<feature type="transmembrane region" description="Helical" evidence="8">
    <location>
        <begin position="77"/>
        <end position="100"/>
    </location>
</feature>
<evidence type="ECO:0000313" key="9">
    <source>
        <dbReference type="EMBL" id="CDO86482.1"/>
    </source>
</evidence>
<dbReference type="Proteomes" id="UP000193710">
    <property type="component" value="Unassembled WGS sequence"/>
</dbReference>
<dbReference type="AlphaFoldDB" id="A0A024JSX1"/>
<evidence type="ECO:0000256" key="4">
    <source>
        <dbReference type="ARBA" id="ARBA00022475"/>
    </source>
</evidence>
<dbReference type="GO" id="GO:0005886">
    <property type="term" value="C:plasma membrane"/>
    <property type="evidence" value="ECO:0007669"/>
    <property type="project" value="UniProtKB-SubCell"/>
</dbReference>
<dbReference type="STRING" id="47839.BN973_00825"/>
<feature type="transmembrane region" description="Helical" evidence="8">
    <location>
        <begin position="164"/>
        <end position="182"/>
    </location>
</feature>
<organism evidence="9">
    <name type="scientific">Mycobacterium triplex</name>
    <dbReference type="NCBI Taxonomy" id="47839"/>
    <lineage>
        <taxon>Bacteria</taxon>
        <taxon>Bacillati</taxon>
        <taxon>Actinomycetota</taxon>
        <taxon>Actinomycetes</taxon>
        <taxon>Mycobacteriales</taxon>
        <taxon>Mycobacteriaceae</taxon>
        <taxon>Mycobacterium</taxon>
        <taxon>Mycobacterium simiae complex</taxon>
    </lineage>
</organism>
<evidence type="ECO:0000256" key="8">
    <source>
        <dbReference type="SAM" id="Phobius"/>
    </source>
</evidence>
<dbReference type="HOGENOM" id="CLU_031275_3_2_11"/>
<name>A0A024JSX1_9MYCO</name>
<keyword evidence="4" id="KW-1003">Cell membrane</keyword>
<dbReference type="OrthoDB" id="9784366at2"/>